<dbReference type="Pfam" id="PF00465">
    <property type="entry name" value="Fe-ADH"/>
    <property type="match status" value="1"/>
</dbReference>
<dbReference type="CDD" id="cd07122">
    <property type="entry name" value="ALDH_F20_ACDH"/>
    <property type="match status" value="1"/>
</dbReference>
<reference evidence="12" key="1">
    <citation type="submission" date="2019-12" db="EMBL/GenBank/DDBJ databases">
        <authorList>
            <person name="zhang j."/>
            <person name="sun C.M."/>
        </authorList>
    </citation>
    <scope>NUCLEOTIDE SEQUENCE</scope>
    <source>
        <strain evidence="12">NS-1</strain>
    </source>
</reference>
<feature type="domain" description="Alcohol dehydrogenase iron-type/glycerol dehydrogenase GldA" evidence="10">
    <location>
        <begin position="484"/>
        <end position="664"/>
    </location>
</feature>
<dbReference type="Proteomes" id="UP000665020">
    <property type="component" value="Chromosome"/>
</dbReference>
<dbReference type="InterPro" id="IPR034789">
    <property type="entry name" value="AAD_C"/>
</dbReference>
<dbReference type="NCBIfam" id="NF010378">
    <property type="entry name" value="PRK13805.1"/>
    <property type="match status" value="1"/>
</dbReference>
<comment type="similarity">
    <text evidence="6 8">In the N-terminal section; belongs to the aldehyde dehydrogenase family.</text>
</comment>
<dbReference type="GO" id="GO:0015976">
    <property type="term" value="P:carbon utilization"/>
    <property type="evidence" value="ECO:0007669"/>
    <property type="project" value="InterPro"/>
</dbReference>
<dbReference type="GO" id="GO:0008774">
    <property type="term" value="F:acetaldehyde dehydrogenase (acetylating) activity"/>
    <property type="evidence" value="ECO:0007669"/>
    <property type="project" value="UniProtKB-UniRule"/>
</dbReference>
<evidence type="ECO:0000259" key="9">
    <source>
        <dbReference type="Pfam" id="PF00171"/>
    </source>
</evidence>
<evidence type="ECO:0000256" key="2">
    <source>
        <dbReference type="ARBA" id="ARBA00023002"/>
    </source>
</evidence>
<dbReference type="InterPro" id="IPR039697">
    <property type="entry name" value="Alcohol_dehydrogenase_Fe"/>
</dbReference>
<dbReference type="RefSeq" id="WP_269059881.1">
    <property type="nucleotide sequence ID" value="NZ_CP046640.1"/>
</dbReference>
<dbReference type="KEGG" id="ifn:GM661_09375"/>
<dbReference type="SUPFAM" id="SSF53720">
    <property type="entry name" value="ALDH-like"/>
    <property type="match status" value="1"/>
</dbReference>
<evidence type="ECO:0000256" key="7">
    <source>
        <dbReference type="ARBA" id="ARBA00035645"/>
    </source>
</evidence>
<dbReference type="AlphaFoldDB" id="A0A8A7K8P6"/>
<proteinExistence type="inferred from homology"/>
<dbReference type="InterPro" id="IPR015590">
    <property type="entry name" value="Aldehyde_DH_dom"/>
</dbReference>
<evidence type="ECO:0000256" key="5">
    <source>
        <dbReference type="ARBA" id="ARBA00023268"/>
    </source>
</evidence>
<evidence type="ECO:0000313" key="13">
    <source>
        <dbReference type="Proteomes" id="UP000665020"/>
    </source>
</evidence>
<dbReference type="Pfam" id="PF25137">
    <property type="entry name" value="ADH_Fe_C"/>
    <property type="match status" value="1"/>
</dbReference>
<accession>A0A8A7K8P6</accession>
<dbReference type="InterPro" id="IPR016161">
    <property type="entry name" value="Ald_DH/histidinol_DH"/>
</dbReference>
<dbReference type="Gene3D" id="3.40.605.10">
    <property type="entry name" value="Aldehyde Dehydrogenase, Chain A, domain 1"/>
    <property type="match status" value="1"/>
</dbReference>
<evidence type="ECO:0000256" key="6">
    <source>
        <dbReference type="ARBA" id="ARBA00035641"/>
    </source>
</evidence>
<evidence type="ECO:0000259" key="11">
    <source>
        <dbReference type="Pfam" id="PF25137"/>
    </source>
</evidence>
<dbReference type="Gene3D" id="3.40.309.10">
    <property type="entry name" value="Aldehyde Dehydrogenase, Chain A, domain 2"/>
    <property type="match status" value="1"/>
</dbReference>
<dbReference type="InterPro" id="IPR012079">
    <property type="entry name" value="Bifunc_Ald-ADH"/>
</dbReference>
<evidence type="ECO:0000256" key="8">
    <source>
        <dbReference type="PIRNR" id="PIRNR000111"/>
    </source>
</evidence>
<evidence type="ECO:0000313" key="12">
    <source>
        <dbReference type="EMBL" id="QTL98173.1"/>
    </source>
</evidence>
<dbReference type="InterPro" id="IPR056798">
    <property type="entry name" value="ADH_Fe_C"/>
</dbReference>
<dbReference type="InterPro" id="IPR001670">
    <property type="entry name" value="ADH_Fe/GldA"/>
</dbReference>
<evidence type="ECO:0000256" key="3">
    <source>
        <dbReference type="ARBA" id="ARBA00023004"/>
    </source>
</evidence>
<protein>
    <recommendedName>
        <fullName evidence="8">Aldehyde-alcohol dehydrogenase</fullName>
    </recommendedName>
</protein>
<dbReference type="PROSITE" id="PS00913">
    <property type="entry name" value="ADH_IRON_1"/>
    <property type="match status" value="1"/>
</dbReference>
<dbReference type="InterPro" id="IPR018211">
    <property type="entry name" value="ADH_Fe_CS"/>
</dbReference>
<keyword evidence="3" id="KW-0408">Iron</keyword>
<evidence type="ECO:0000259" key="10">
    <source>
        <dbReference type="Pfam" id="PF00465"/>
    </source>
</evidence>
<sequence>MSKEYNYEFAILEEKLTQEERSDKRKIAGRENDAALQVEELIKKGKNALMKMVRLDQDQIDYIVKEMAMAGLANHMKLAKLAVNETGKGVYEDKIVKNLFATEYIYHSIKYIKTVGVIDENQEEDYYEIAEPVGVVAGITPVTNPTSTTLFKCLIAIKARNPIIFAFHPGSQQCSVESAQVMREAAVRAGAPIDCIQWIEKPSIEATQFLMKNDGISLILATGGSSMVKAAYSAGKPALGVGPGNVPCYIEKTADIKRAVTDLILSKTFDNGMICASEQAVIIDDEVYEDVTAYMQKLGCYFVNENELTRLEDIAINKEKEAMNPQIVGQSAYNIASMAGIDVPQDTKILVAELAGVGPDYPLSREKLSPILACFRVSGYKEGIERSIEMVNFGGSGHSAVIHSSDEMVIEEFAERVNTGRLITNQPSSHGAIGDLYNTTMPSLTLGCGSFGRNSTTANITVVNLINKKRVAKRRYNMQWIKIPEKIYFQPGSVQYLAKMPDISRAFIVTDKTMTEFGYVNKALYHLRKRDGRNYVHSEIFDEVEPDPTVQTVEMGVEAINTFKPDVIIALGGGSVIDAAKAMWLFYEHPETDFADLRMKFMDIRKRVFKYPELGKRAKLVAIPTTSGTGSEVTSFTVITDPTNETKYPLADYELTPDVAIIDPDFVQTLPASVTADTGLDVLTHAIEAYVSVMASDYTDGLAMKAIQLCFDYLPQAYRNGENQEAREKMHNASCIAGMAFTNAFLGINHSLAHKLGGEFHIPHGRANAILLPHVISYNASRPTKFNSFPKYEYYIADEKYSEIVKYLGLPCSNTHQNIGCLIHNIIELCKELDMPLSIRECGIAEDEFMGVVDELADKAFEDQCTTANPRMPLVEELKEIYIRAYHGYQG</sequence>
<comment type="similarity">
    <text evidence="7 8">In the C-terminal section; belongs to the iron-containing alcohol dehydrogenase family.</text>
</comment>
<dbReference type="PANTHER" id="PTHR11496:SF83">
    <property type="entry name" value="HYDROXYACID-OXOACID TRANSHYDROGENASE, MITOCHONDRIAL"/>
    <property type="match status" value="1"/>
</dbReference>
<dbReference type="InterPro" id="IPR016163">
    <property type="entry name" value="Ald_DH_C"/>
</dbReference>
<keyword evidence="4" id="KW-0520">NAD</keyword>
<feature type="domain" description="Aldehyde dehydrogenase" evidence="9">
    <location>
        <begin position="19"/>
        <end position="429"/>
    </location>
</feature>
<dbReference type="GO" id="GO:0046872">
    <property type="term" value="F:metal ion binding"/>
    <property type="evidence" value="ECO:0007669"/>
    <property type="project" value="InterPro"/>
</dbReference>
<evidence type="ECO:0000256" key="4">
    <source>
        <dbReference type="ARBA" id="ARBA00023027"/>
    </source>
</evidence>
<dbReference type="PANTHER" id="PTHR11496">
    <property type="entry name" value="ALCOHOL DEHYDROGENASE"/>
    <property type="match status" value="1"/>
</dbReference>
<name>A0A8A7K8P6_9FIRM</name>
<feature type="domain" description="Fe-containing alcohol dehydrogenase-like C-terminal" evidence="11">
    <location>
        <begin position="675"/>
        <end position="886"/>
    </location>
</feature>
<dbReference type="PIRSF" id="PIRSF000111">
    <property type="entry name" value="ALDH_ADH"/>
    <property type="match status" value="1"/>
</dbReference>
<dbReference type="FunFam" id="3.40.50.1970:FF:000002">
    <property type="entry name" value="Aldehyde-alcohol dehydrogenase"/>
    <property type="match status" value="1"/>
</dbReference>
<dbReference type="Gene3D" id="3.40.50.1970">
    <property type="match status" value="1"/>
</dbReference>
<dbReference type="EMBL" id="CP046640">
    <property type="protein sequence ID" value="QTL98173.1"/>
    <property type="molecule type" value="Genomic_DNA"/>
</dbReference>
<organism evidence="12 13">
    <name type="scientific">Iocasia fonsfrigidae</name>
    <dbReference type="NCBI Taxonomy" id="2682810"/>
    <lineage>
        <taxon>Bacteria</taxon>
        <taxon>Bacillati</taxon>
        <taxon>Bacillota</taxon>
        <taxon>Clostridia</taxon>
        <taxon>Halanaerobiales</taxon>
        <taxon>Halanaerobiaceae</taxon>
        <taxon>Iocasia</taxon>
    </lineage>
</organism>
<evidence type="ECO:0000256" key="1">
    <source>
        <dbReference type="ARBA" id="ARBA00001954"/>
    </source>
</evidence>
<dbReference type="Pfam" id="PF00171">
    <property type="entry name" value="Aldedh"/>
    <property type="match status" value="1"/>
</dbReference>
<dbReference type="CDD" id="cd08178">
    <property type="entry name" value="AAD_C"/>
    <property type="match status" value="1"/>
</dbReference>
<dbReference type="GO" id="GO:0006066">
    <property type="term" value="P:alcohol metabolic process"/>
    <property type="evidence" value="ECO:0007669"/>
    <property type="project" value="InterPro"/>
</dbReference>
<dbReference type="InterPro" id="IPR016162">
    <property type="entry name" value="Ald_DH_N"/>
</dbReference>
<keyword evidence="13" id="KW-1185">Reference proteome</keyword>
<keyword evidence="5" id="KW-0511">Multifunctional enzyme</keyword>
<comment type="cofactor">
    <cofactor evidence="1">
        <name>Fe(2+)</name>
        <dbReference type="ChEBI" id="CHEBI:29033"/>
    </cofactor>
</comment>
<dbReference type="Gene3D" id="1.20.1090.10">
    <property type="entry name" value="Dehydroquinate synthase-like - alpha domain"/>
    <property type="match status" value="1"/>
</dbReference>
<dbReference type="FunFam" id="1.20.1090.10:FF:000001">
    <property type="entry name" value="Aldehyde-alcohol dehydrogenase"/>
    <property type="match status" value="1"/>
</dbReference>
<gene>
    <name evidence="12" type="primary">adhE</name>
    <name evidence="12" type="synonym">adhC</name>
    <name evidence="12" type="ORF">GM661_09375</name>
</gene>
<dbReference type="SUPFAM" id="SSF56796">
    <property type="entry name" value="Dehydroquinate synthase-like"/>
    <property type="match status" value="1"/>
</dbReference>
<dbReference type="GO" id="GO:0004022">
    <property type="term" value="F:alcohol dehydrogenase (NAD+) activity"/>
    <property type="evidence" value="ECO:0007669"/>
    <property type="project" value="UniProtKB-UniRule"/>
</dbReference>
<keyword evidence="2 8" id="KW-0560">Oxidoreductase</keyword>